<proteinExistence type="predicted"/>
<evidence type="ECO:0000313" key="1">
    <source>
        <dbReference type="EMBL" id="JAE15893.1"/>
    </source>
</evidence>
<accession>A0A0A9G5F2</accession>
<organism evidence="1">
    <name type="scientific">Arundo donax</name>
    <name type="common">Giant reed</name>
    <name type="synonym">Donax arundinaceus</name>
    <dbReference type="NCBI Taxonomy" id="35708"/>
    <lineage>
        <taxon>Eukaryota</taxon>
        <taxon>Viridiplantae</taxon>
        <taxon>Streptophyta</taxon>
        <taxon>Embryophyta</taxon>
        <taxon>Tracheophyta</taxon>
        <taxon>Spermatophyta</taxon>
        <taxon>Magnoliopsida</taxon>
        <taxon>Liliopsida</taxon>
        <taxon>Poales</taxon>
        <taxon>Poaceae</taxon>
        <taxon>PACMAD clade</taxon>
        <taxon>Arundinoideae</taxon>
        <taxon>Arundineae</taxon>
        <taxon>Arundo</taxon>
    </lineage>
</organism>
<dbReference type="AlphaFoldDB" id="A0A0A9G5F2"/>
<dbReference type="EMBL" id="GBRH01182003">
    <property type="protein sequence ID" value="JAE15893.1"/>
    <property type="molecule type" value="Transcribed_RNA"/>
</dbReference>
<sequence length="45" mass="5149">MPGNTHISIISKKKLITKAARWYTWTKLQTLNHITRNHGQGHAVP</sequence>
<reference evidence="1" key="2">
    <citation type="journal article" date="2015" name="Data Brief">
        <title>Shoot transcriptome of the giant reed, Arundo donax.</title>
        <authorList>
            <person name="Barrero R.A."/>
            <person name="Guerrero F.D."/>
            <person name="Moolhuijzen P."/>
            <person name="Goolsby J.A."/>
            <person name="Tidwell J."/>
            <person name="Bellgard S.E."/>
            <person name="Bellgard M.I."/>
        </authorList>
    </citation>
    <scope>NUCLEOTIDE SEQUENCE</scope>
    <source>
        <tissue evidence="1">Shoot tissue taken approximately 20 cm above the soil surface</tissue>
    </source>
</reference>
<protein>
    <submittedName>
        <fullName evidence="1">Uncharacterized protein</fullName>
    </submittedName>
</protein>
<reference evidence="1" key="1">
    <citation type="submission" date="2014-09" db="EMBL/GenBank/DDBJ databases">
        <authorList>
            <person name="Magalhaes I.L.F."/>
            <person name="Oliveira U."/>
            <person name="Santos F.R."/>
            <person name="Vidigal T.H.D.A."/>
            <person name="Brescovit A.D."/>
            <person name="Santos A.J."/>
        </authorList>
    </citation>
    <scope>NUCLEOTIDE SEQUENCE</scope>
    <source>
        <tissue evidence="1">Shoot tissue taken approximately 20 cm above the soil surface</tissue>
    </source>
</reference>
<name>A0A0A9G5F2_ARUDO</name>